<dbReference type="SUPFAM" id="SSF51735">
    <property type="entry name" value="NAD(P)-binding Rossmann-fold domains"/>
    <property type="match status" value="1"/>
</dbReference>
<evidence type="ECO:0000256" key="5">
    <source>
        <dbReference type="ARBA" id="ARBA00023002"/>
    </source>
</evidence>
<dbReference type="EMBL" id="JAUHHV010000004">
    <property type="protein sequence ID" value="KAK1427550.1"/>
    <property type="molecule type" value="Genomic_DNA"/>
</dbReference>
<feature type="compositionally biased region" description="Polar residues" evidence="6">
    <location>
        <begin position="344"/>
        <end position="358"/>
    </location>
</feature>
<dbReference type="GO" id="GO:0016020">
    <property type="term" value="C:membrane"/>
    <property type="evidence" value="ECO:0007669"/>
    <property type="project" value="UniProtKB-SubCell"/>
</dbReference>
<dbReference type="GO" id="GO:0005829">
    <property type="term" value="C:cytosol"/>
    <property type="evidence" value="ECO:0007669"/>
    <property type="project" value="TreeGrafter"/>
</dbReference>
<keyword evidence="5" id="KW-0560">Oxidoreductase</keyword>
<name>A0AAD8KQK1_TARER</name>
<gene>
    <name evidence="7" type="ORF">QVD17_16237</name>
</gene>
<evidence type="ECO:0000313" key="7">
    <source>
        <dbReference type="EMBL" id="KAK1427550.1"/>
    </source>
</evidence>
<keyword evidence="8" id="KW-1185">Reference proteome</keyword>
<comment type="caution">
    <text evidence="7">The sequence shown here is derived from an EMBL/GenBank/DDBJ whole genome shotgun (WGS) entry which is preliminary data.</text>
</comment>
<evidence type="ECO:0000256" key="4">
    <source>
        <dbReference type="ARBA" id="ARBA00022968"/>
    </source>
</evidence>
<evidence type="ECO:0008006" key="9">
    <source>
        <dbReference type="Google" id="ProtNLM"/>
    </source>
</evidence>
<dbReference type="PANTHER" id="PTHR43391:SF14">
    <property type="entry name" value="DEHYDROGENASE_REDUCTASE SDR FAMILY PROTEIN 7-LIKE"/>
    <property type="match status" value="1"/>
</dbReference>
<evidence type="ECO:0000256" key="2">
    <source>
        <dbReference type="ARBA" id="ARBA00006484"/>
    </source>
</evidence>
<dbReference type="Pfam" id="PF00106">
    <property type="entry name" value="adh_short"/>
    <property type="match status" value="1"/>
</dbReference>
<proteinExistence type="inferred from homology"/>
<dbReference type="InterPro" id="IPR036291">
    <property type="entry name" value="NAD(P)-bd_dom_sf"/>
</dbReference>
<dbReference type="PROSITE" id="PS00061">
    <property type="entry name" value="ADH_SHORT"/>
    <property type="match status" value="1"/>
</dbReference>
<dbReference type="Gene3D" id="3.40.50.720">
    <property type="entry name" value="NAD(P)-binding Rossmann-like Domain"/>
    <property type="match status" value="1"/>
</dbReference>
<dbReference type="PRINTS" id="PR00081">
    <property type="entry name" value="GDHRDH"/>
</dbReference>
<evidence type="ECO:0000256" key="6">
    <source>
        <dbReference type="SAM" id="MobiDB-lite"/>
    </source>
</evidence>
<dbReference type="PANTHER" id="PTHR43391">
    <property type="entry name" value="RETINOL DEHYDROGENASE-RELATED"/>
    <property type="match status" value="1"/>
</dbReference>
<organism evidence="7 8">
    <name type="scientific">Tagetes erecta</name>
    <name type="common">African marigold</name>
    <dbReference type="NCBI Taxonomy" id="13708"/>
    <lineage>
        <taxon>Eukaryota</taxon>
        <taxon>Viridiplantae</taxon>
        <taxon>Streptophyta</taxon>
        <taxon>Embryophyta</taxon>
        <taxon>Tracheophyta</taxon>
        <taxon>Spermatophyta</taxon>
        <taxon>Magnoliopsida</taxon>
        <taxon>eudicotyledons</taxon>
        <taxon>Gunneridae</taxon>
        <taxon>Pentapetalae</taxon>
        <taxon>asterids</taxon>
        <taxon>campanulids</taxon>
        <taxon>Asterales</taxon>
        <taxon>Asteraceae</taxon>
        <taxon>Asteroideae</taxon>
        <taxon>Heliantheae alliance</taxon>
        <taxon>Tageteae</taxon>
        <taxon>Tagetes</taxon>
    </lineage>
</organism>
<keyword evidence="3" id="KW-0521">NADP</keyword>
<feature type="region of interest" description="Disordered" evidence="6">
    <location>
        <begin position="322"/>
        <end position="358"/>
    </location>
</feature>
<comment type="subcellular location">
    <subcellularLocation>
        <location evidence="1">Membrane</location>
        <topology evidence="1">Single-pass type II membrane protein</topology>
    </subcellularLocation>
</comment>
<keyword evidence="4" id="KW-0735">Signal-anchor</keyword>
<keyword evidence="4" id="KW-0812">Transmembrane</keyword>
<evidence type="ECO:0000256" key="1">
    <source>
        <dbReference type="ARBA" id="ARBA00004606"/>
    </source>
</evidence>
<dbReference type="AlphaFoldDB" id="A0AAD8KQK1"/>
<dbReference type="InterPro" id="IPR002347">
    <property type="entry name" value="SDR_fam"/>
</dbReference>
<dbReference type="Proteomes" id="UP001229421">
    <property type="component" value="Unassembled WGS sequence"/>
</dbReference>
<sequence length="358" mass="40170">MVMNKMINYVLNRLVPHASLVVLAFAWPTLTFIHSCEQIYYYFFGAESMYDKVVVITGASSGIGEQIAYEYAKKGANLVLVARRDQRLHGISENARRLGAPDVLIMAADVVKEDDCRRFMDETISYFGRVDHLVNTASLGHTFFFEEATDTSVFPMLMDINFWGNVYPTYVALPYLRRTGGRIVVNAAVENWLPLPRMSLYSAAKAALVNFYETLRLELNGDVGITVATHGWIGAEMTRGKFMLEEGAEMQWKEEREVQASGTHVEEFAKLIVSAAVRGDANVKFPSWYDVFLLYRVFAPDVLSWTFRLLLSPQGMRATSYIGTGKPASETLSPPRRPLGGAPQTVSYTSSPRIQLIE</sequence>
<dbReference type="InterPro" id="IPR020904">
    <property type="entry name" value="Sc_DH/Rdtase_CS"/>
</dbReference>
<protein>
    <recommendedName>
        <fullName evidence="9">11-beta-hydroxysteroid dehydrogenase-like 5</fullName>
    </recommendedName>
</protein>
<evidence type="ECO:0000313" key="8">
    <source>
        <dbReference type="Proteomes" id="UP001229421"/>
    </source>
</evidence>
<dbReference type="GO" id="GO:0016491">
    <property type="term" value="F:oxidoreductase activity"/>
    <property type="evidence" value="ECO:0007669"/>
    <property type="project" value="UniProtKB-KW"/>
</dbReference>
<reference evidence="7" key="1">
    <citation type="journal article" date="2023" name="bioRxiv">
        <title>Improved chromosome-level genome assembly for marigold (Tagetes erecta).</title>
        <authorList>
            <person name="Jiang F."/>
            <person name="Yuan L."/>
            <person name="Wang S."/>
            <person name="Wang H."/>
            <person name="Xu D."/>
            <person name="Wang A."/>
            <person name="Fan W."/>
        </authorList>
    </citation>
    <scope>NUCLEOTIDE SEQUENCE</scope>
    <source>
        <strain evidence="7">WSJ</strain>
        <tissue evidence="7">Leaf</tissue>
    </source>
</reference>
<accession>A0AAD8KQK1</accession>
<comment type="similarity">
    <text evidence="2">Belongs to the short-chain dehydrogenases/reductases (SDR) family.</text>
</comment>
<evidence type="ECO:0000256" key="3">
    <source>
        <dbReference type="ARBA" id="ARBA00022857"/>
    </source>
</evidence>